<proteinExistence type="predicted"/>
<dbReference type="InterPro" id="IPR047610">
    <property type="entry name" value="ImuA_translesion"/>
</dbReference>
<dbReference type="NCBIfam" id="NF033429">
    <property type="entry name" value="ImuA_translesion"/>
    <property type="match status" value="1"/>
</dbReference>
<protein>
    <recommendedName>
        <fullName evidence="4">Translesion DNA synthesis-associated protein ImuA</fullName>
    </recommendedName>
</protein>
<sequence>MDTQNSSLDDVLRHPAIWRGEQGAVAQPCLPSGHAALDAVLPGGGWPRASVSELVVRRPGSGELALLWPVLRRCNQPVVLIQPPLLPYAPAWQAAGVALTRLIWVRPASRADALWAMEQALREPGCGAVLGWMDGVDDRAARRLLLASREGGGCGFLLCARAAGASPLPLRLALEATPAGPAVRVLKRRGSPLAEAIMLTETNHALAGAVPADLAAGRLSGHRNAA</sequence>
<keyword evidence="1" id="KW-0227">DNA damage</keyword>
<dbReference type="EMBL" id="BMYO01000007">
    <property type="protein sequence ID" value="GHD66001.1"/>
    <property type="molecule type" value="Genomic_DNA"/>
</dbReference>
<keyword evidence="3" id="KW-1185">Reference proteome</keyword>
<dbReference type="PANTHER" id="PTHR35369:SF3">
    <property type="entry name" value="TRANSLESION DNA SYNTHESIS-ASSOCIATED PROTEIN IMUA"/>
    <property type="match status" value="1"/>
</dbReference>
<dbReference type="InterPro" id="IPR017166">
    <property type="entry name" value="UCP037290"/>
</dbReference>
<reference evidence="3" key="1">
    <citation type="journal article" date="2019" name="Int. J. Syst. Evol. Microbiol.">
        <title>The Global Catalogue of Microorganisms (GCM) 10K type strain sequencing project: providing services to taxonomists for standard genome sequencing and annotation.</title>
        <authorList>
            <consortium name="The Broad Institute Genomics Platform"/>
            <consortium name="The Broad Institute Genome Sequencing Center for Infectious Disease"/>
            <person name="Wu L."/>
            <person name="Ma J."/>
        </authorList>
    </citation>
    <scope>NUCLEOTIDE SEQUENCE [LARGE SCALE GENOMIC DNA]</scope>
    <source>
        <strain evidence="3">KCTC 23701</strain>
    </source>
</reference>
<dbReference type="InterPro" id="IPR050356">
    <property type="entry name" value="SulA_CellDiv_inhibitor"/>
</dbReference>
<dbReference type="InterPro" id="IPR027417">
    <property type="entry name" value="P-loop_NTPase"/>
</dbReference>
<dbReference type="Proteomes" id="UP000604737">
    <property type="component" value="Unassembled WGS sequence"/>
</dbReference>
<evidence type="ECO:0000256" key="1">
    <source>
        <dbReference type="ARBA" id="ARBA00022763"/>
    </source>
</evidence>
<evidence type="ECO:0008006" key="4">
    <source>
        <dbReference type="Google" id="ProtNLM"/>
    </source>
</evidence>
<evidence type="ECO:0000313" key="2">
    <source>
        <dbReference type="EMBL" id="GHD66001.1"/>
    </source>
</evidence>
<dbReference type="SUPFAM" id="SSF52540">
    <property type="entry name" value="P-loop containing nucleoside triphosphate hydrolases"/>
    <property type="match status" value="1"/>
</dbReference>
<organism evidence="2 3">
    <name type="scientific">Jeongeupia chitinilytica</name>
    <dbReference type="NCBI Taxonomy" id="1041641"/>
    <lineage>
        <taxon>Bacteria</taxon>
        <taxon>Pseudomonadati</taxon>
        <taxon>Pseudomonadota</taxon>
        <taxon>Betaproteobacteria</taxon>
        <taxon>Neisseriales</taxon>
        <taxon>Chitinibacteraceae</taxon>
        <taxon>Jeongeupia</taxon>
    </lineage>
</organism>
<dbReference type="PANTHER" id="PTHR35369">
    <property type="entry name" value="BLR3025 PROTEIN-RELATED"/>
    <property type="match status" value="1"/>
</dbReference>
<name>A0ABQ3H3Q3_9NEIS</name>
<accession>A0ABQ3H3Q3</accession>
<gene>
    <name evidence="2" type="ORF">GCM10007350_27490</name>
</gene>
<evidence type="ECO:0000313" key="3">
    <source>
        <dbReference type="Proteomes" id="UP000604737"/>
    </source>
</evidence>
<dbReference type="RefSeq" id="WP_189461469.1">
    <property type="nucleotide sequence ID" value="NZ_BMYO01000007.1"/>
</dbReference>
<dbReference type="Gene3D" id="3.40.50.300">
    <property type="entry name" value="P-loop containing nucleotide triphosphate hydrolases"/>
    <property type="match status" value="1"/>
</dbReference>
<comment type="caution">
    <text evidence="2">The sequence shown here is derived from an EMBL/GenBank/DDBJ whole genome shotgun (WGS) entry which is preliminary data.</text>
</comment>
<dbReference type="PIRSF" id="PIRSF037290">
    <property type="entry name" value="UCP037290"/>
    <property type="match status" value="1"/>
</dbReference>